<dbReference type="InParanoid" id="A0A671UCE9"/>
<evidence type="ECO:0000313" key="5">
    <source>
        <dbReference type="Proteomes" id="UP000472265"/>
    </source>
</evidence>
<dbReference type="InterPro" id="IPR016186">
    <property type="entry name" value="C-type_lectin-like/link_sf"/>
</dbReference>
<dbReference type="PROSITE" id="PS50041">
    <property type="entry name" value="C_TYPE_LECTIN_2"/>
    <property type="match status" value="3"/>
</dbReference>
<dbReference type="InterPro" id="IPR018378">
    <property type="entry name" value="C-type_lectin_CS"/>
</dbReference>
<keyword evidence="1" id="KW-1015">Disulfide bond</keyword>
<accession>A0A671UCE9</accession>
<evidence type="ECO:0000259" key="3">
    <source>
        <dbReference type="PROSITE" id="PS50041"/>
    </source>
</evidence>
<protein>
    <submittedName>
        <fullName evidence="4">Macrophage mannose receptor 1-like</fullName>
    </submittedName>
</protein>
<feature type="domain" description="C-type lectin" evidence="3">
    <location>
        <begin position="152"/>
        <end position="254"/>
    </location>
</feature>
<gene>
    <name evidence="4" type="primary">LOC115589565</name>
</gene>
<feature type="domain" description="C-type lectin" evidence="3">
    <location>
        <begin position="253"/>
        <end position="368"/>
    </location>
</feature>
<dbReference type="PANTHER" id="PTHR45784:SF3">
    <property type="entry name" value="C-TYPE LECTIN DOMAIN FAMILY 4 MEMBER K-LIKE-RELATED"/>
    <property type="match status" value="1"/>
</dbReference>
<dbReference type="OMA" id="NTENCAF"/>
<organism evidence="4 5">
    <name type="scientific">Sparus aurata</name>
    <name type="common">Gilthead sea bream</name>
    <dbReference type="NCBI Taxonomy" id="8175"/>
    <lineage>
        <taxon>Eukaryota</taxon>
        <taxon>Metazoa</taxon>
        <taxon>Chordata</taxon>
        <taxon>Craniata</taxon>
        <taxon>Vertebrata</taxon>
        <taxon>Euteleostomi</taxon>
        <taxon>Actinopterygii</taxon>
        <taxon>Neopterygii</taxon>
        <taxon>Teleostei</taxon>
        <taxon>Neoteleostei</taxon>
        <taxon>Acanthomorphata</taxon>
        <taxon>Eupercaria</taxon>
        <taxon>Spariformes</taxon>
        <taxon>Sparidae</taxon>
        <taxon>Sparus</taxon>
    </lineage>
</organism>
<dbReference type="SUPFAM" id="SSF56436">
    <property type="entry name" value="C-type lectin-like"/>
    <property type="match status" value="3"/>
</dbReference>
<dbReference type="GeneTree" id="ENSGT01100000263473"/>
<reference evidence="4" key="1">
    <citation type="submission" date="2021-04" db="EMBL/GenBank/DDBJ databases">
        <authorList>
            <consortium name="Wellcome Sanger Institute Data Sharing"/>
        </authorList>
    </citation>
    <scope>NUCLEOTIDE SEQUENCE [LARGE SCALE GENOMIC DNA]</scope>
</reference>
<dbReference type="PANTHER" id="PTHR45784">
    <property type="entry name" value="C-TYPE LECTIN DOMAIN FAMILY 20 MEMBER A-RELATED"/>
    <property type="match status" value="1"/>
</dbReference>
<dbReference type="FunCoup" id="A0A671UCE9">
    <property type="interactions" value="22"/>
</dbReference>
<dbReference type="InterPro" id="IPR001304">
    <property type="entry name" value="C-type_lectin-like"/>
</dbReference>
<name>A0A671UCE9_SPAAU</name>
<evidence type="ECO:0000256" key="1">
    <source>
        <dbReference type="ARBA" id="ARBA00023157"/>
    </source>
</evidence>
<dbReference type="GeneID" id="115589565"/>
<dbReference type="CDD" id="cd00037">
    <property type="entry name" value="CLECT"/>
    <property type="match status" value="1"/>
</dbReference>
<keyword evidence="2" id="KW-0732">Signal</keyword>
<dbReference type="PROSITE" id="PS00615">
    <property type="entry name" value="C_TYPE_LECTIN_1"/>
    <property type="match status" value="1"/>
</dbReference>
<dbReference type="Gene3D" id="3.10.100.10">
    <property type="entry name" value="Mannose-Binding Protein A, subunit A"/>
    <property type="match status" value="3"/>
</dbReference>
<evidence type="ECO:0000313" key="4">
    <source>
        <dbReference type="Ensembl" id="ENSSAUP00010011991.1"/>
    </source>
</evidence>
<proteinExistence type="predicted"/>
<feature type="signal peptide" evidence="2">
    <location>
        <begin position="1"/>
        <end position="16"/>
    </location>
</feature>
<feature type="chain" id="PRO_5025489917" evidence="2">
    <location>
        <begin position="17"/>
        <end position="370"/>
    </location>
</feature>
<dbReference type="AlphaFoldDB" id="A0A671UCE9"/>
<dbReference type="Proteomes" id="UP000472265">
    <property type="component" value="Chromosome 10"/>
</dbReference>
<feature type="domain" description="C-type lectin" evidence="3">
    <location>
        <begin position="24"/>
        <end position="143"/>
    </location>
</feature>
<dbReference type="InterPro" id="IPR016187">
    <property type="entry name" value="CTDL_fold"/>
</dbReference>
<dbReference type="Ensembl" id="ENSSAUT00010012758.1">
    <property type="protein sequence ID" value="ENSSAUP00010011991.1"/>
    <property type="gene ID" value="ENSSAUG00010005747.1"/>
</dbReference>
<dbReference type="RefSeq" id="XP_030286396.1">
    <property type="nucleotide sequence ID" value="XM_030430536.1"/>
</dbReference>
<sequence length="370" mass="44210">MQWSLVLLILMGQCSLFTCQLYKYHFINKNKTWEEAKKYCREKYTDLASVYKMKDIERLRQSADKQDKEAWIGLYNETVTSKTEWKWHWSQAREKYTDHQTKAKWHSGEPNNAGGSEYCVITGKDGKEWWDASCTKPQRFICYDANTTSDQFYVSTAQKTWLQARKYCRDKHTDLVSGKTQLEDQQLTSKFQEGPGYWIGLFRVTWRWSDGRSSFVRPWNQIFSEPDNKKCAMLDKEGRWRTDNCDSKKPFFCYNDKMILIKENKTWEEAITHCRENYKDLISITDAEQQRWVQERAKDASSSHVWLALRFTCILEAWFWVTDERVDYKNWASQVKTDDCNMSGAMETGGEHKWYKEDDMMKFNFFCSKF</sequence>
<evidence type="ECO:0000256" key="2">
    <source>
        <dbReference type="SAM" id="SignalP"/>
    </source>
</evidence>
<reference evidence="4" key="3">
    <citation type="submission" date="2025-09" db="UniProtKB">
        <authorList>
            <consortium name="Ensembl"/>
        </authorList>
    </citation>
    <scope>IDENTIFICATION</scope>
</reference>
<reference evidence="4" key="2">
    <citation type="submission" date="2025-08" db="UniProtKB">
        <authorList>
            <consortium name="Ensembl"/>
        </authorList>
    </citation>
    <scope>IDENTIFICATION</scope>
</reference>
<dbReference type="SMART" id="SM00034">
    <property type="entry name" value="CLECT"/>
    <property type="match status" value="3"/>
</dbReference>
<dbReference type="OrthoDB" id="441660at2759"/>
<dbReference type="Pfam" id="PF00059">
    <property type="entry name" value="Lectin_C"/>
    <property type="match status" value="3"/>
</dbReference>
<keyword evidence="5" id="KW-1185">Reference proteome</keyword>